<dbReference type="SUPFAM" id="SSF89895">
    <property type="entry name" value="FYSH domain"/>
    <property type="match status" value="1"/>
</dbReference>
<accession>A0A5N6KG83</accession>
<evidence type="ECO:0000313" key="3">
    <source>
        <dbReference type="Proteomes" id="UP000326757"/>
    </source>
</evidence>
<sequence length="119" mass="13784">MKASGNQTKIHYKGTKTDEDFIVFVDSEEDLKKWKGDKSIPLAQVVGLFKVFVTHKHGAQGTYDEASVRRGSTWFYAREVRIQERQHGYIECSLEEYLVFTWELTARLGMDGTGWDMKE</sequence>
<evidence type="ECO:0000259" key="1">
    <source>
        <dbReference type="Pfam" id="PF01172"/>
    </source>
</evidence>
<proteinExistence type="predicted"/>
<protein>
    <recommendedName>
        <fullName evidence="1">Ribosome maturation protein SDO1/SBDS N-terminal domain-containing protein</fullName>
    </recommendedName>
</protein>
<gene>
    <name evidence="2" type="ORF">EYC80_006067</name>
</gene>
<dbReference type="EMBL" id="VIGI01000003">
    <property type="protein sequence ID" value="KAB8302707.1"/>
    <property type="molecule type" value="Genomic_DNA"/>
</dbReference>
<dbReference type="InterPro" id="IPR036786">
    <property type="entry name" value="Ribosome_mat_SBDS_N_sf"/>
</dbReference>
<dbReference type="Proteomes" id="UP000326757">
    <property type="component" value="Unassembled WGS sequence"/>
</dbReference>
<organism evidence="2 3">
    <name type="scientific">Monilinia laxa</name>
    <name type="common">Brown rot fungus</name>
    <name type="synonym">Sclerotinia laxa</name>
    <dbReference type="NCBI Taxonomy" id="61186"/>
    <lineage>
        <taxon>Eukaryota</taxon>
        <taxon>Fungi</taxon>
        <taxon>Dikarya</taxon>
        <taxon>Ascomycota</taxon>
        <taxon>Pezizomycotina</taxon>
        <taxon>Leotiomycetes</taxon>
        <taxon>Helotiales</taxon>
        <taxon>Sclerotiniaceae</taxon>
        <taxon>Monilinia</taxon>
    </lineage>
</organism>
<dbReference type="InterPro" id="IPR019783">
    <property type="entry name" value="SDO1/SBDS_N"/>
</dbReference>
<keyword evidence="3" id="KW-1185">Reference proteome</keyword>
<dbReference type="Pfam" id="PF01172">
    <property type="entry name" value="SBDS_N"/>
    <property type="match status" value="1"/>
</dbReference>
<name>A0A5N6KG83_MONLA</name>
<reference evidence="2 3" key="1">
    <citation type="submission" date="2019-06" db="EMBL/GenBank/DDBJ databases">
        <title>Genome Sequence of the Brown Rot Fungal Pathogen Monilinia laxa.</title>
        <authorList>
            <person name="De Miccolis Angelini R.M."/>
            <person name="Landi L."/>
            <person name="Abate D."/>
            <person name="Pollastro S."/>
            <person name="Romanazzi G."/>
            <person name="Faretra F."/>
        </authorList>
    </citation>
    <scope>NUCLEOTIDE SEQUENCE [LARGE SCALE GENOMIC DNA]</scope>
    <source>
        <strain evidence="2 3">Mlax316</strain>
    </source>
</reference>
<evidence type="ECO:0000313" key="2">
    <source>
        <dbReference type="EMBL" id="KAB8302707.1"/>
    </source>
</evidence>
<comment type="caution">
    <text evidence="2">The sequence shown here is derived from an EMBL/GenBank/DDBJ whole genome shotgun (WGS) entry which is preliminary data.</text>
</comment>
<dbReference type="Gene3D" id="3.30.1250.10">
    <property type="entry name" value="Ribosome maturation protein SBDS, N-terminal domain"/>
    <property type="match status" value="1"/>
</dbReference>
<dbReference type="OrthoDB" id="2567806at2759"/>
<dbReference type="AlphaFoldDB" id="A0A5N6KG83"/>
<feature type="domain" description="Ribosome maturation protein SDO1/SBDS N-terminal" evidence="1">
    <location>
        <begin position="6"/>
        <end position="67"/>
    </location>
</feature>